<feature type="transmembrane region" description="Helical" evidence="2">
    <location>
        <begin position="54"/>
        <end position="74"/>
    </location>
</feature>
<name>A0ABW7HW57_9ACTN</name>
<evidence type="ECO:0008006" key="5">
    <source>
        <dbReference type="Google" id="ProtNLM"/>
    </source>
</evidence>
<evidence type="ECO:0000256" key="2">
    <source>
        <dbReference type="SAM" id="Phobius"/>
    </source>
</evidence>
<evidence type="ECO:0000313" key="4">
    <source>
        <dbReference type="Proteomes" id="UP001607069"/>
    </source>
</evidence>
<keyword evidence="2" id="KW-1133">Transmembrane helix</keyword>
<reference evidence="3 4" key="1">
    <citation type="submission" date="2024-10" db="EMBL/GenBank/DDBJ databases">
        <authorList>
            <person name="Cho J.-C."/>
        </authorList>
    </citation>
    <scope>NUCLEOTIDE SEQUENCE [LARGE SCALE GENOMIC DNA]</scope>
    <source>
        <strain evidence="3 4">KCTC29696</strain>
    </source>
</reference>
<gene>
    <name evidence="3" type="ORF">ACG5V6_15540</name>
</gene>
<feature type="transmembrane region" description="Helical" evidence="2">
    <location>
        <begin position="86"/>
        <end position="103"/>
    </location>
</feature>
<protein>
    <recommendedName>
        <fullName evidence="5">DUF2975 domain-containing protein</fullName>
    </recommendedName>
</protein>
<proteinExistence type="predicted"/>
<dbReference type="RefSeq" id="WP_279949596.1">
    <property type="nucleotide sequence ID" value="NZ_BAABEN010000013.1"/>
</dbReference>
<dbReference type="Proteomes" id="UP001607069">
    <property type="component" value="Unassembled WGS sequence"/>
</dbReference>
<keyword evidence="4" id="KW-1185">Reference proteome</keyword>
<feature type="transmembrane region" description="Helical" evidence="2">
    <location>
        <begin position="7"/>
        <end position="34"/>
    </location>
</feature>
<keyword evidence="2" id="KW-0812">Transmembrane</keyword>
<sequence>MIRMRRLAAVAAILLVICQALFVAFFAFVLLPGWNDALGPLDKPVEETGAGNMRLYALGAAFVAMCGWMCWVLARSMRSGHSNGRSLAVCALLEAVLLAYAVYRMEPMSASGAAVTLLLILLCRPRGSEAGSRAEPATASPPGAGTSAAGPGQVV</sequence>
<feature type="compositionally biased region" description="Low complexity" evidence="1">
    <location>
        <begin position="136"/>
        <end position="155"/>
    </location>
</feature>
<dbReference type="EMBL" id="JBIHMK010000054">
    <property type="protein sequence ID" value="MFH0249625.1"/>
    <property type="molecule type" value="Genomic_DNA"/>
</dbReference>
<keyword evidence="2" id="KW-0472">Membrane</keyword>
<evidence type="ECO:0000313" key="3">
    <source>
        <dbReference type="EMBL" id="MFH0249625.1"/>
    </source>
</evidence>
<organism evidence="3 4">
    <name type="scientific">Streptomyces chitinivorans</name>
    <dbReference type="NCBI Taxonomy" id="1257027"/>
    <lineage>
        <taxon>Bacteria</taxon>
        <taxon>Bacillati</taxon>
        <taxon>Actinomycetota</taxon>
        <taxon>Actinomycetes</taxon>
        <taxon>Kitasatosporales</taxon>
        <taxon>Streptomycetaceae</taxon>
        <taxon>Streptomyces</taxon>
    </lineage>
</organism>
<accession>A0ABW7HW57</accession>
<comment type="caution">
    <text evidence="3">The sequence shown here is derived from an EMBL/GenBank/DDBJ whole genome shotgun (WGS) entry which is preliminary data.</text>
</comment>
<feature type="region of interest" description="Disordered" evidence="1">
    <location>
        <begin position="131"/>
        <end position="155"/>
    </location>
</feature>
<evidence type="ECO:0000256" key="1">
    <source>
        <dbReference type="SAM" id="MobiDB-lite"/>
    </source>
</evidence>